<dbReference type="InterPro" id="IPR002178">
    <property type="entry name" value="PTS_EIIA_type-2_dom"/>
</dbReference>
<evidence type="ECO:0000256" key="4">
    <source>
        <dbReference type="ARBA" id="ARBA00022597"/>
    </source>
</evidence>
<dbReference type="GO" id="GO:0009401">
    <property type="term" value="P:phosphoenolpyruvate-dependent sugar phosphotransferase system"/>
    <property type="evidence" value="ECO:0007669"/>
    <property type="project" value="UniProtKB-KW"/>
</dbReference>
<evidence type="ECO:0000259" key="7">
    <source>
        <dbReference type="PROSITE" id="PS51094"/>
    </source>
</evidence>
<dbReference type="STRING" id="53346.A5802_001168"/>
<dbReference type="Proteomes" id="UP000189299">
    <property type="component" value="Unassembled WGS sequence"/>
</dbReference>
<keyword evidence="3" id="KW-0597">Phosphoprotein</keyword>
<keyword evidence="2" id="KW-0813">Transport</keyword>
<evidence type="ECO:0000256" key="1">
    <source>
        <dbReference type="ARBA" id="ARBA00004496"/>
    </source>
</evidence>
<evidence type="ECO:0000256" key="3">
    <source>
        <dbReference type="ARBA" id="ARBA00022553"/>
    </source>
</evidence>
<dbReference type="Pfam" id="PF00359">
    <property type="entry name" value="PTS_EIIA_2"/>
    <property type="match status" value="1"/>
</dbReference>
<dbReference type="FunFam" id="3.40.930.10:FF:000009">
    <property type="entry name" value="PTS system, fructose specific IIABC component"/>
    <property type="match status" value="1"/>
</dbReference>
<dbReference type="GO" id="GO:0005737">
    <property type="term" value="C:cytoplasm"/>
    <property type="evidence" value="ECO:0007669"/>
    <property type="project" value="UniProtKB-SubCell"/>
</dbReference>
<dbReference type="Proteomes" id="UP000557857">
    <property type="component" value="Unassembled WGS sequence"/>
</dbReference>
<keyword evidence="4" id="KW-0762">Sugar transport</keyword>
<evidence type="ECO:0000313" key="10">
    <source>
        <dbReference type="Proteomes" id="UP000189299"/>
    </source>
</evidence>
<comment type="caution">
    <text evidence="9">The sequence shown here is derived from an EMBL/GenBank/DDBJ whole genome shotgun (WGS) entry which is preliminary data.</text>
</comment>
<sequence length="149" mass="16619">MSIATLLPSDHIFLDMESTTKEETIRQLGEVLTNNGLINNKEAYIQSVLEREEHSTTGIGNNIAIPHGKSEAVSEPAIVFARLKQPIDWQSLDEEPVFVVILLAIPESQKGDTHLRILSEIAMKLMDDDITAQLKNETDKQQIAKLLSE</sequence>
<keyword evidence="6" id="KW-0598">Phosphotransferase system</keyword>
<dbReference type="PANTHER" id="PTHR47738:SF2">
    <property type="entry name" value="PTS SYSTEM FRUCTOSE-LIKE EIIA COMPONENT"/>
    <property type="match status" value="1"/>
</dbReference>
<dbReference type="InterPro" id="IPR004715">
    <property type="entry name" value="PTS_IIA_fruc"/>
</dbReference>
<dbReference type="AlphaFoldDB" id="A0A1V2UKS2"/>
<dbReference type="GO" id="GO:0008982">
    <property type="term" value="F:protein-N(PI)-phosphohistidine-sugar phosphotransferase activity"/>
    <property type="evidence" value="ECO:0007669"/>
    <property type="project" value="InterPro"/>
</dbReference>
<dbReference type="SUPFAM" id="SSF55804">
    <property type="entry name" value="Phoshotransferase/anion transport protein"/>
    <property type="match status" value="1"/>
</dbReference>
<dbReference type="PROSITE" id="PS51094">
    <property type="entry name" value="PTS_EIIA_TYPE_2"/>
    <property type="match status" value="1"/>
</dbReference>
<dbReference type="OrthoDB" id="95460at2"/>
<evidence type="ECO:0000256" key="2">
    <source>
        <dbReference type="ARBA" id="ARBA00022448"/>
    </source>
</evidence>
<protein>
    <submittedName>
        <fullName evidence="9">PTS mannose transporter subunit IIAB</fullName>
    </submittedName>
    <submittedName>
        <fullName evidence="8">PTS transporter subunit EIIA</fullName>
    </submittedName>
</protein>
<evidence type="ECO:0000256" key="5">
    <source>
        <dbReference type="ARBA" id="ARBA00022679"/>
    </source>
</evidence>
<dbReference type="PANTHER" id="PTHR47738">
    <property type="entry name" value="PTS SYSTEM FRUCTOSE-LIKE EIIA COMPONENT-RELATED"/>
    <property type="match status" value="1"/>
</dbReference>
<dbReference type="EMBL" id="MSTR01000003">
    <property type="protein sequence ID" value="ONN43956.1"/>
    <property type="molecule type" value="Genomic_DNA"/>
</dbReference>
<name>A0A1V2UKS2_ENTMU</name>
<evidence type="ECO:0000313" key="8">
    <source>
        <dbReference type="EMBL" id="NMP57759.1"/>
    </source>
</evidence>
<dbReference type="NCBIfam" id="TIGR00848">
    <property type="entry name" value="fruA"/>
    <property type="match status" value="1"/>
</dbReference>
<reference evidence="9 10" key="1">
    <citation type="submission" date="2016-12" db="EMBL/GenBank/DDBJ databases">
        <authorList>
            <person name="Song W.-J."/>
            <person name="Kurnit D.M."/>
        </authorList>
    </citation>
    <scope>NUCLEOTIDE SEQUENCE [LARGE SCALE GENOMIC DNA]</scope>
    <source>
        <strain evidence="9 10">CGB1038-1_S1</strain>
    </source>
</reference>
<evidence type="ECO:0000313" key="9">
    <source>
        <dbReference type="EMBL" id="ONN43956.1"/>
    </source>
</evidence>
<dbReference type="RefSeq" id="WP_010735333.1">
    <property type="nucleotide sequence ID" value="NZ_BQWJ01000014.1"/>
</dbReference>
<dbReference type="EMBL" id="JABCAG010000009">
    <property type="protein sequence ID" value="NMP57759.1"/>
    <property type="molecule type" value="Genomic_DNA"/>
</dbReference>
<evidence type="ECO:0000313" key="11">
    <source>
        <dbReference type="Proteomes" id="UP000557857"/>
    </source>
</evidence>
<dbReference type="PROSITE" id="PS00372">
    <property type="entry name" value="PTS_EIIA_TYPE_2_HIS"/>
    <property type="match status" value="1"/>
</dbReference>
<comment type="subcellular location">
    <subcellularLocation>
        <location evidence="1">Cytoplasm</location>
    </subcellularLocation>
</comment>
<feature type="domain" description="PTS EIIA type-2" evidence="7">
    <location>
        <begin position="5"/>
        <end position="149"/>
    </location>
</feature>
<evidence type="ECO:0000256" key="6">
    <source>
        <dbReference type="ARBA" id="ARBA00022683"/>
    </source>
</evidence>
<reference evidence="8 11" key="2">
    <citation type="submission" date="2020-04" db="EMBL/GenBank/DDBJ databases">
        <authorList>
            <person name="Abaymova A."/>
            <person name="Teymurazov M."/>
            <person name="Tazyna O."/>
            <person name="Chatushin Y."/>
            <person name="Svetoch E."/>
            <person name="Pereligyn V."/>
            <person name="Pohylenko V."/>
            <person name="Platonov M."/>
            <person name="Kartsev N."/>
            <person name="Skryabin Y."/>
            <person name="Sizova A."/>
            <person name="Solomentsev V."/>
            <person name="Kislichkina A."/>
            <person name="Bogun A."/>
        </authorList>
    </citation>
    <scope>NUCLEOTIDE SEQUENCE [LARGE SCALE GENOMIC DNA]</scope>
    <source>
        <strain evidence="8">SCPM-O-B-8398</strain>
        <strain evidence="11">SCPM-O-B-8398 (E28)</strain>
    </source>
</reference>
<dbReference type="InterPro" id="IPR016152">
    <property type="entry name" value="PTrfase/Anion_transptr"/>
</dbReference>
<keyword evidence="5" id="KW-0808">Transferase</keyword>
<proteinExistence type="predicted"/>
<dbReference type="GO" id="GO:0016020">
    <property type="term" value="C:membrane"/>
    <property type="evidence" value="ECO:0007669"/>
    <property type="project" value="InterPro"/>
</dbReference>
<dbReference type="Gene3D" id="3.40.930.10">
    <property type="entry name" value="Mannitol-specific EII, Chain A"/>
    <property type="match status" value="1"/>
</dbReference>
<organism evidence="9 10">
    <name type="scientific">Enterococcus mundtii</name>
    <dbReference type="NCBI Taxonomy" id="53346"/>
    <lineage>
        <taxon>Bacteria</taxon>
        <taxon>Bacillati</taxon>
        <taxon>Bacillota</taxon>
        <taxon>Bacilli</taxon>
        <taxon>Lactobacillales</taxon>
        <taxon>Enterococcaceae</taxon>
        <taxon>Enterococcus</taxon>
    </lineage>
</organism>
<dbReference type="InterPro" id="IPR051541">
    <property type="entry name" value="PTS_SugarTrans_NitroReg"/>
</dbReference>
<accession>A0A1V2UKS2</accession>
<dbReference type="CDD" id="cd00211">
    <property type="entry name" value="PTS_IIA_fru"/>
    <property type="match status" value="1"/>
</dbReference>
<gene>
    <name evidence="9" type="ORF">BTN92_03710</name>
    <name evidence="8" type="ORF">HI921_04625</name>
</gene>